<dbReference type="InterPro" id="IPR024344">
    <property type="entry name" value="MDMPI_metal-binding"/>
</dbReference>
<dbReference type="NCBIfam" id="TIGR03083">
    <property type="entry name" value="maleylpyruvate isomerase family mycothiol-dependent enzyme"/>
    <property type="match status" value="1"/>
</dbReference>
<reference evidence="3 4" key="1">
    <citation type="journal article" date="2019" name="Int. J. Syst. Evol. Microbiol.">
        <title>The Global Catalogue of Microorganisms (GCM) 10K type strain sequencing project: providing services to taxonomists for standard genome sequencing and annotation.</title>
        <authorList>
            <consortium name="The Broad Institute Genomics Platform"/>
            <consortium name="The Broad Institute Genome Sequencing Center for Infectious Disease"/>
            <person name="Wu L."/>
            <person name="Ma J."/>
        </authorList>
    </citation>
    <scope>NUCLEOTIDE SEQUENCE [LARGE SCALE GENOMIC DNA]</scope>
    <source>
        <strain evidence="3 4">JCM 15478</strain>
    </source>
</reference>
<evidence type="ECO:0000313" key="4">
    <source>
        <dbReference type="Proteomes" id="UP001500016"/>
    </source>
</evidence>
<protein>
    <submittedName>
        <fullName evidence="3">TIGR03086 family metal-binding protein</fullName>
    </submittedName>
</protein>
<dbReference type="RefSeq" id="WP_344524030.1">
    <property type="nucleotide sequence ID" value="NZ_BAAAPE010000001.1"/>
</dbReference>
<organism evidence="3 4">
    <name type="scientific">Streptomyces albiaxialis</name>
    <dbReference type="NCBI Taxonomy" id="329523"/>
    <lineage>
        <taxon>Bacteria</taxon>
        <taxon>Bacillati</taxon>
        <taxon>Actinomycetota</taxon>
        <taxon>Actinomycetes</taxon>
        <taxon>Kitasatosporales</taxon>
        <taxon>Streptomycetaceae</taxon>
        <taxon>Streptomyces</taxon>
    </lineage>
</organism>
<dbReference type="Proteomes" id="UP001500016">
    <property type="component" value="Unassembled WGS sequence"/>
</dbReference>
<dbReference type="Gene3D" id="1.20.120.450">
    <property type="entry name" value="dinb family like domain"/>
    <property type="match status" value="1"/>
</dbReference>
<dbReference type="InterPro" id="IPR017520">
    <property type="entry name" value="CHP03086"/>
</dbReference>
<dbReference type="Pfam" id="PF11716">
    <property type="entry name" value="MDMPI_N"/>
    <property type="match status" value="1"/>
</dbReference>
<dbReference type="SUPFAM" id="SSF109854">
    <property type="entry name" value="DinB/YfiT-like putative metalloenzymes"/>
    <property type="match status" value="1"/>
</dbReference>
<dbReference type="NCBIfam" id="TIGR03086">
    <property type="entry name" value="TIGR03086 family metal-binding protein"/>
    <property type="match status" value="1"/>
</dbReference>
<dbReference type="InterPro" id="IPR034660">
    <property type="entry name" value="DinB/YfiT-like"/>
</dbReference>
<evidence type="ECO:0000313" key="3">
    <source>
        <dbReference type="EMBL" id="GAA2064076.1"/>
    </source>
</evidence>
<keyword evidence="4" id="KW-1185">Reference proteome</keyword>
<proteinExistence type="predicted"/>
<evidence type="ECO:0000259" key="2">
    <source>
        <dbReference type="Pfam" id="PF11716"/>
    </source>
</evidence>
<feature type="domain" description="Mycothiol-dependent maleylpyruvate isomerase metal-binding" evidence="2">
    <location>
        <begin position="20"/>
        <end position="143"/>
    </location>
</feature>
<feature type="region of interest" description="Disordered" evidence="1">
    <location>
        <begin position="166"/>
        <end position="196"/>
    </location>
</feature>
<dbReference type="InterPro" id="IPR017517">
    <property type="entry name" value="Maleyloyr_isom"/>
</dbReference>
<sequence length="223" mass="23199">MSETTRAEGAQAVPAVDLGPAAGAMAVLVRGVRDGALDGPTPCEEYAVRHLLRHVSDLSVAFRDAARKDLGETTDTSPDERGIRPLEADWRERLPRELDALAEAWRAPDAWTGMTRAGGVDLPGEIAGLIALDELVLHGWDLARATGQDFAPDEASLHAVRGLLSPQEGAEDGGEKGGEDGAEGGEGAGLFGTPVPVAADAPLLDQVVGLGGRDPHWQPPKAG</sequence>
<evidence type="ECO:0000256" key="1">
    <source>
        <dbReference type="SAM" id="MobiDB-lite"/>
    </source>
</evidence>
<gene>
    <name evidence="3" type="ORF">GCM10009801_08440</name>
</gene>
<comment type="caution">
    <text evidence="3">The sequence shown here is derived from an EMBL/GenBank/DDBJ whole genome shotgun (WGS) entry which is preliminary data.</text>
</comment>
<name>A0ABN2VJH4_9ACTN</name>
<accession>A0ABN2VJH4</accession>
<dbReference type="EMBL" id="BAAAPE010000001">
    <property type="protein sequence ID" value="GAA2064076.1"/>
    <property type="molecule type" value="Genomic_DNA"/>
</dbReference>